<evidence type="ECO:0000259" key="3">
    <source>
        <dbReference type="PROSITE" id="PS50102"/>
    </source>
</evidence>
<dbReference type="PANTHER" id="PTHR48027">
    <property type="entry name" value="HETEROGENEOUS NUCLEAR RIBONUCLEOPROTEIN 87F-RELATED"/>
    <property type="match status" value="1"/>
</dbReference>
<feature type="compositionally biased region" description="Basic and acidic residues" evidence="2">
    <location>
        <begin position="73"/>
        <end position="88"/>
    </location>
</feature>
<dbReference type="InterPro" id="IPR035979">
    <property type="entry name" value="RBD_domain_sf"/>
</dbReference>
<gene>
    <name evidence="4" type="ORF">E6H05_09035</name>
</gene>
<feature type="region of interest" description="Disordered" evidence="2">
    <location>
        <begin position="69"/>
        <end position="124"/>
    </location>
</feature>
<feature type="domain" description="RRM" evidence="3">
    <location>
        <begin position="4"/>
        <end position="75"/>
    </location>
</feature>
<organism evidence="4 5">
    <name type="scientific">Candidatus Segetimicrobium genomatis</name>
    <dbReference type="NCBI Taxonomy" id="2569760"/>
    <lineage>
        <taxon>Bacteria</taxon>
        <taxon>Bacillati</taxon>
        <taxon>Candidatus Sysuimicrobiota</taxon>
        <taxon>Candidatus Sysuimicrobiia</taxon>
        <taxon>Candidatus Sysuimicrobiales</taxon>
        <taxon>Candidatus Segetimicrobiaceae</taxon>
        <taxon>Candidatus Segetimicrobium</taxon>
    </lineage>
</organism>
<dbReference type="InterPro" id="IPR052462">
    <property type="entry name" value="SLIRP/GR-RBP-like"/>
</dbReference>
<dbReference type="EMBL" id="VBAP01000066">
    <property type="protein sequence ID" value="TMI73797.1"/>
    <property type="molecule type" value="Genomic_DNA"/>
</dbReference>
<dbReference type="AlphaFoldDB" id="A0A537IRB0"/>
<dbReference type="SMART" id="SM00360">
    <property type="entry name" value="RRM"/>
    <property type="match status" value="1"/>
</dbReference>
<comment type="caution">
    <text evidence="4">The sequence shown here is derived from an EMBL/GenBank/DDBJ whole genome shotgun (WGS) entry which is preliminary data.</text>
</comment>
<feature type="compositionally biased region" description="Gly residues" evidence="2">
    <location>
        <begin position="89"/>
        <end position="110"/>
    </location>
</feature>
<keyword evidence="1" id="KW-0694">RNA-binding</keyword>
<evidence type="ECO:0000313" key="5">
    <source>
        <dbReference type="Proteomes" id="UP000318834"/>
    </source>
</evidence>
<dbReference type="InterPro" id="IPR012677">
    <property type="entry name" value="Nucleotide-bd_a/b_plait_sf"/>
</dbReference>
<evidence type="ECO:0000256" key="1">
    <source>
        <dbReference type="ARBA" id="ARBA00022884"/>
    </source>
</evidence>
<protein>
    <submittedName>
        <fullName evidence="4">RNA-binding protein</fullName>
    </submittedName>
</protein>
<name>A0A537IRB0_9BACT</name>
<dbReference type="Proteomes" id="UP000318834">
    <property type="component" value="Unassembled WGS sequence"/>
</dbReference>
<dbReference type="GO" id="GO:0003723">
    <property type="term" value="F:RNA binding"/>
    <property type="evidence" value="ECO:0007669"/>
    <property type="project" value="UniProtKB-KW"/>
</dbReference>
<dbReference type="Gene3D" id="3.30.70.330">
    <property type="match status" value="1"/>
</dbReference>
<reference evidence="4 5" key="1">
    <citation type="journal article" date="2019" name="Nat. Microbiol.">
        <title>Mediterranean grassland soil C-N compound turnover is dependent on rainfall and depth, and is mediated by genomically divergent microorganisms.</title>
        <authorList>
            <person name="Diamond S."/>
            <person name="Andeer P.F."/>
            <person name="Li Z."/>
            <person name="Crits-Christoph A."/>
            <person name="Burstein D."/>
            <person name="Anantharaman K."/>
            <person name="Lane K.R."/>
            <person name="Thomas B.C."/>
            <person name="Pan C."/>
            <person name="Northen T.R."/>
            <person name="Banfield J.F."/>
        </authorList>
    </citation>
    <scope>NUCLEOTIDE SEQUENCE [LARGE SCALE GENOMIC DNA]</scope>
    <source>
        <strain evidence="4">NP_8</strain>
    </source>
</reference>
<sequence length="124" mass="13300">MASKSLYVGNLPYDVTEQDLRTLFEPYGPVAETRLIASRGFGFVEVPVEKAADAITAMNGKEYKGRALVVNEARPRSERSPFRDRDGGGGRPGGGGPPRGGSGRPGGGGQRKGRRDRGDRGPRW</sequence>
<dbReference type="PROSITE" id="PS50102">
    <property type="entry name" value="RRM"/>
    <property type="match status" value="1"/>
</dbReference>
<proteinExistence type="predicted"/>
<dbReference type="InterPro" id="IPR000504">
    <property type="entry name" value="RRM_dom"/>
</dbReference>
<dbReference type="SUPFAM" id="SSF54928">
    <property type="entry name" value="RNA-binding domain, RBD"/>
    <property type="match status" value="1"/>
</dbReference>
<evidence type="ECO:0000256" key="2">
    <source>
        <dbReference type="SAM" id="MobiDB-lite"/>
    </source>
</evidence>
<evidence type="ECO:0000313" key="4">
    <source>
        <dbReference type="EMBL" id="TMI73797.1"/>
    </source>
</evidence>
<accession>A0A537IRB0</accession>
<dbReference type="Pfam" id="PF00076">
    <property type="entry name" value="RRM_1"/>
    <property type="match status" value="1"/>
</dbReference>